<accession>A0AAE0YAT5</accession>
<evidence type="ECO:0000313" key="1">
    <source>
        <dbReference type="EMBL" id="KAK3738066.1"/>
    </source>
</evidence>
<reference evidence="1" key="1">
    <citation type="journal article" date="2023" name="G3 (Bethesda)">
        <title>A reference genome for the long-term kleptoplast-retaining sea slug Elysia crispata morphotype clarki.</title>
        <authorList>
            <person name="Eastman K.E."/>
            <person name="Pendleton A.L."/>
            <person name="Shaikh M.A."/>
            <person name="Suttiyut T."/>
            <person name="Ogas R."/>
            <person name="Tomko P."/>
            <person name="Gavelis G."/>
            <person name="Widhalm J.R."/>
            <person name="Wisecaver J.H."/>
        </authorList>
    </citation>
    <scope>NUCLEOTIDE SEQUENCE</scope>
    <source>
        <strain evidence="1">ECLA1</strain>
    </source>
</reference>
<dbReference type="EMBL" id="JAWDGP010006604">
    <property type="protein sequence ID" value="KAK3738066.1"/>
    <property type="molecule type" value="Genomic_DNA"/>
</dbReference>
<evidence type="ECO:0000313" key="2">
    <source>
        <dbReference type="Proteomes" id="UP001283361"/>
    </source>
</evidence>
<comment type="caution">
    <text evidence="1">The sequence shown here is derived from an EMBL/GenBank/DDBJ whole genome shotgun (WGS) entry which is preliminary data.</text>
</comment>
<organism evidence="1 2">
    <name type="scientific">Elysia crispata</name>
    <name type="common">lettuce slug</name>
    <dbReference type="NCBI Taxonomy" id="231223"/>
    <lineage>
        <taxon>Eukaryota</taxon>
        <taxon>Metazoa</taxon>
        <taxon>Spiralia</taxon>
        <taxon>Lophotrochozoa</taxon>
        <taxon>Mollusca</taxon>
        <taxon>Gastropoda</taxon>
        <taxon>Heterobranchia</taxon>
        <taxon>Euthyneura</taxon>
        <taxon>Panpulmonata</taxon>
        <taxon>Sacoglossa</taxon>
        <taxon>Placobranchoidea</taxon>
        <taxon>Plakobranchidae</taxon>
        <taxon>Elysia</taxon>
    </lineage>
</organism>
<proteinExistence type="predicted"/>
<protein>
    <submittedName>
        <fullName evidence="1">Uncharacterized protein</fullName>
    </submittedName>
</protein>
<sequence>MNIEDNVVHTRLKIHLFGPTSRAKGLYVLERLREGTAKLVEARLYGPPGCFSLGIDFAPADEYSAHHLALAGTVPANPGPCHLSHTFYTLSLSTNYFCGEKSKLHTISTGSVKAELISRGLSKLAHVVSAH</sequence>
<dbReference type="Proteomes" id="UP001283361">
    <property type="component" value="Unassembled WGS sequence"/>
</dbReference>
<dbReference type="AlphaFoldDB" id="A0AAE0YAT5"/>
<name>A0AAE0YAT5_9GAST</name>
<keyword evidence="2" id="KW-1185">Reference proteome</keyword>
<gene>
    <name evidence="1" type="ORF">RRG08_064969</name>
</gene>